<dbReference type="Pfam" id="PF00512">
    <property type="entry name" value="HisKA"/>
    <property type="match status" value="1"/>
</dbReference>
<proteinExistence type="predicted"/>
<dbReference type="Pfam" id="PF00072">
    <property type="entry name" value="Response_reg"/>
    <property type="match status" value="1"/>
</dbReference>
<dbReference type="InterPro" id="IPR011990">
    <property type="entry name" value="TPR-like_helical_dom_sf"/>
</dbReference>
<keyword evidence="7" id="KW-1133">Transmembrane helix</keyword>
<evidence type="ECO:0000256" key="4">
    <source>
        <dbReference type="ARBA" id="ARBA00022679"/>
    </source>
</evidence>
<keyword evidence="3 6" id="KW-0597">Phosphoprotein</keyword>
<evidence type="ECO:0000256" key="3">
    <source>
        <dbReference type="ARBA" id="ARBA00022553"/>
    </source>
</evidence>
<dbReference type="OrthoDB" id="9797097at2"/>
<feature type="chain" id="PRO_5016096182" description="histidine kinase" evidence="8">
    <location>
        <begin position="26"/>
        <end position="760"/>
    </location>
</feature>
<dbReference type="PROSITE" id="PS50109">
    <property type="entry name" value="HIS_KIN"/>
    <property type="match status" value="1"/>
</dbReference>
<evidence type="ECO:0000259" key="9">
    <source>
        <dbReference type="PROSITE" id="PS50109"/>
    </source>
</evidence>
<evidence type="ECO:0000256" key="8">
    <source>
        <dbReference type="SAM" id="SignalP"/>
    </source>
</evidence>
<evidence type="ECO:0000259" key="10">
    <source>
        <dbReference type="PROSITE" id="PS50110"/>
    </source>
</evidence>
<name>A0A2V4XHU1_9FLAO</name>
<dbReference type="InterPro" id="IPR001789">
    <property type="entry name" value="Sig_transdc_resp-reg_receiver"/>
</dbReference>
<comment type="caution">
    <text evidence="11">The sequence shown here is derived from an EMBL/GenBank/DDBJ whole genome shotgun (WGS) entry which is preliminary data.</text>
</comment>
<dbReference type="InterPro" id="IPR003661">
    <property type="entry name" value="HisK_dim/P_dom"/>
</dbReference>
<comment type="catalytic activity">
    <reaction evidence="1">
        <text>ATP + protein L-histidine = ADP + protein N-phospho-L-histidine.</text>
        <dbReference type="EC" id="2.7.13.3"/>
    </reaction>
</comment>
<dbReference type="EMBL" id="QJTD01000001">
    <property type="protein sequence ID" value="PYE82850.1"/>
    <property type="molecule type" value="Genomic_DNA"/>
</dbReference>
<dbReference type="CDD" id="cd00082">
    <property type="entry name" value="HisKA"/>
    <property type="match status" value="1"/>
</dbReference>
<dbReference type="SMART" id="SM00388">
    <property type="entry name" value="HisKA"/>
    <property type="match status" value="1"/>
</dbReference>
<feature type="modified residue" description="4-aspartylphosphate" evidence="6">
    <location>
        <position position="680"/>
    </location>
</feature>
<dbReference type="SUPFAM" id="SSF47384">
    <property type="entry name" value="Homodimeric domain of signal transducing histidine kinase"/>
    <property type="match status" value="1"/>
</dbReference>
<keyword evidence="5" id="KW-0418">Kinase</keyword>
<sequence>MCFPKSNTVISLFVLLSFSGLISLAQTSDANSYNSSTCSFNDHALDSLIKNENLYEAALSLNDAINFAKKRNLKSIEAKSYNTLANVLGKLSNFKTAELYHEKALKLYDSLNDKVGIDLSVSGLLGTYVIANQYKKFDSLYPKAQNLSKELNSETYFVNLHKKIQKEYFENNSVNMLKQSNNAINILKSTDFETLNFSNIYHPEDFKENLLLLYQYYKAIAQVKISPNNPTNYNILFEIEEQKFETSLRHDVNNHRKLATLNYYKYLYYTNAKKDLDSATYYLLKSDSYKYIALAEIEDKNSRNGELISKIINAEQKLNLANEISKKDAKHSKIFLISTIATSVILLITLLVFYFYFKARKNIEKVNQALEASNKKLIAIDKTRLEFFSILSHELRTPIYGISGLATLINQERDPVKKQGYLDSLISSSGYISTLIDNVLQANKLRLEQNKLHLKPEKIKNLLERVISTVEIAARDKGLQLHLNIDDNNEDEYILIDKVAFSQVLINLIYNAIRYTLEGSITVNVILKERTSKHVSLKFEIIDTGIGIEEKHRSVVFSAFENKTFLHKNSSGSGLGLYIVKTLLKSFNSDIDFISEPLKGTTFFFEAKFKIAKNKPRHKLNSPILDKDIRVLVVDDNKINLLITKKNIEKIERHYCDTASDGKESICMVKEKDYDLILMDINMPDMDGYEVSKHIRMFNSQIPIIALTALNSREIILKTQEAGINQIITKPYNFEEFKSIVLSYTQNQLQLSELIDLDTK</sequence>
<keyword evidence="4" id="KW-0808">Transferase</keyword>
<dbReference type="Proteomes" id="UP000248054">
    <property type="component" value="Unassembled WGS sequence"/>
</dbReference>
<dbReference type="PANTHER" id="PTHR43047:SF66">
    <property type="entry name" value="HISKA"/>
    <property type="match status" value="1"/>
</dbReference>
<dbReference type="PANTHER" id="PTHR43047">
    <property type="entry name" value="TWO-COMPONENT HISTIDINE PROTEIN KINASE"/>
    <property type="match status" value="1"/>
</dbReference>
<feature type="domain" description="Histidine kinase" evidence="9">
    <location>
        <begin position="390"/>
        <end position="611"/>
    </location>
</feature>
<dbReference type="InterPro" id="IPR036097">
    <property type="entry name" value="HisK_dim/P_sf"/>
</dbReference>
<evidence type="ECO:0000313" key="11">
    <source>
        <dbReference type="EMBL" id="PYE82850.1"/>
    </source>
</evidence>
<dbReference type="InterPro" id="IPR036890">
    <property type="entry name" value="HATPase_C_sf"/>
</dbReference>
<dbReference type="Pfam" id="PF02518">
    <property type="entry name" value="HATPase_c"/>
    <property type="match status" value="1"/>
</dbReference>
<evidence type="ECO:0000256" key="1">
    <source>
        <dbReference type="ARBA" id="ARBA00000085"/>
    </source>
</evidence>
<reference evidence="11 12" key="1">
    <citation type="submission" date="2018-06" db="EMBL/GenBank/DDBJ databases">
        <title>Genomic Encyclopedia of Type Strains, Phase III (KMG-III): the genomes of soil and plant-associated and newly described type strains.</title>
        <authorList>
            <person name="Whitman W."/>
        </authorList>
    </citation>
    <scope>NUCLEOTIDE SEQUENCE [LARGE SCALE GENOMIC DNA]</scope>
    <source>
        <strain evidence="11 12">CECT 7945</strain>
    </source>
</reference>
<dbReference type="AlphaFoldDB" id="A0A2V4XHU1"/>
<protein>
    <recommendedName>
        <fullName evidence="2">histidine kinase</fullName>
        <ecNumber evidence="2">2.7.13.3</ecNumber>
    </recommendedName>
</protein>
<dbReference type="SMART" id="SM00448">
    <property type="entry name" value="REC"/>
    <property type="match status" value="1"/>
</dbReference>
<evidence type="ECO:0000256" key="7">
    <source>
        <dbReference type="SAM" id="Phobius"/>
    </source>
</evidence>
<feature type="domain" description="Response regulatory" evidence="10">
    <location>
        <begin position="630"/>
        <end position="745"/>
    </location>
</feature>
<dbReference type="EC" id="2.7.13.3" evidence="2"/>
<dbReference type="RefSeq" id="WP_110473838.1">
    <property type="nucleotide sequence ID" value="NZ_BMWQ01000001.1"/>
</dbReference>
<feature type="transmembrane region" description="Helical" evidence="7">
    <location>
        <begin position="334"/>
        <end position="357"/>
    </location>
</feature>
<evidence type="ECO:0000256" key="6">
    <source>
        <dbReference type="PROSITE-ProRule" id="PRU00169"/>
    </source>
</evidence>
<keyword evidence="7" id="KW-0472">Membrane</keyword>
<dbReference type="GO" id="GO:0009927">
    <property type="term" value="F:histidine phosphotransfer kinase activity"/>
    <property type="evidence" value="ECO:0007669"/>
    <property type="project" value="TreeGrafter"/>
</dbReference>
<evidence type="ECO:0000256" key="2">
    <source>
        <dbReference type="ARBA" id="ARBA00012438"/>
    </source>
</evidence>
<keyword evidence="12" id="KW-1185">Reference proteome</keyword>
<dbReference type="GO" id="GO:0000155">
    <property type="term" value="F:phosphorelay sensor kinase activity"/>
    <property type="evidence" value="ECO:0007669"/>
    <property type="project" value="InterPro"/>
</dbReference>
<dbReference type="Gene3D" id="3.30.565.10">
    <property type="entry name" value="Histidine kinase-like ATPase, C-terminal domain"/>
    <property type="match status" value="1"/>
</dbReference>
<dbReference type="Gene3D" id="1.10.287.130">
    <property type="match status" value="1"/>
</dbReference>
<evidence type="ECO:0000313" key="12">
    <source>
        <dbReference type="Proteomes" id="UP000248054"/>
    </source>
</evidence>
<organism evidence="11 12">
    <name type="scientific">Winogradskyella epiphytica</name>
    <dbReference type="NCBI Taxonomy" id="262005"/>
    <lineage>
        <taxon>Bacteria</taxon>
        <taxon>Pseudomonadati</taxon>
        <taxon>Bacteroidota</taxon>
        <taxon>Flavobacteriia</taxon>
        <taxon>Flavobacteriales</taxon>
        <taxon>Flavobacteriaceae</taxon>
        <taxon>Winogradskyella</taxon>
    </lineage>
</organism>
<evidence type="ECO:0000256" key="5">
    <source>
        <dbReference type="ARBA" id="ARBA00022777"/>
    </source>
</evidence>
<dbReference type="SUPFAM" id="SSF52172">
    <property type="entry name" value="CheY-like"/>
    <property type="match status" value="1"/>
</dbReference>
<dbReference type="PROSITE" id="PS50110">
    <property type="entry name" value="RESPONSE_REGULATORY"/>
    <property type="match status" value="1"/>
</dbReference>
<keyword evidence="8" id="KW-0732">Signal</keyword>
<dbReference type="SUPFAM" id="SSF55874">
    <property type="entry name" value="ATPase domain of HSP90 chaperone/DNA topoisomerase II/histidine kinase"/>
    <property type="match status" value="1"/>
</dbReference>
<dbReference type="SUPFAM" id="SSF48452">
    <property type="entry name" value="TPR-like"/>
    <property type="match status" value="1"/>
</dbReference>
<dbReference type="SMART" id="SM00387">
    <property type="entry name" value="HATPase_c"/>
    <property type="match status" value="1"/>
</dbReference>
<dbReference type="CDD" id="cd17546">
    <property type="entry name" value="REC_hyHK_CKI1_RcsC-like"/>
    <property type="match status" value="1"/>
</dbReference>
<gene>
    <name evidence="11" type="ORF">DFQ11_101279</name>
</gene>
<dbReference type="PRINTS" id="PR00344">
    <property type="entry name" value="BCTRLSENSOR"/>
</dbReference>
<dbReference type="InterPro" id="IPR004358">
    <property type="entry name" value="Sig_transdc_His_kin-like_C"/>
</dbReference>
<accession>A0A2V4XHU1</accession>
<dbReference type="GO" id="GO:0005886">
    <property type="term" value="C:plasma membrane"/>
    <property type="evidence" value="ECO:0007669"/>
    <property type="project" value="TreeGrafter"/>
</dbReference>
<dbReference type="InterPro" id="IPR011006">
    <property type="entry name" value="CheY-like_superfamily"/>
</dbReference>
<keyword evidence="7" id="KW-0812">Transmembrane</keyword>
<dbReference type="InterPro" id="IPR003594">
    <property type="entry name" value="HATPase_dom"/>
</dbReference>
<dbReference type="InterPro" id="IPR005467">
    <property type="entry name" value="His_kinase_dom"/>
</dbReference>
<feature type="signal peptide" evidence="8">
    <location>
        <begin position="1"/>
        <end position="25"/>
    </location>
</feature>
<dbReference type="Gene3D" id="1.25.40.10">
    <property type="entry name" value="Tetratricopeptide repeat domain"/>
    <property type="match status" value="1"/>
</dbReference>
<dbReference type="Gene3D" id="3.40.50.2300">
    <property type="match status" value="1"/>
</dbReference>